<dbReference type="SUPFAM" id="SSF48403">
    <property type="entry name" value="Ankyrin repeat"/>
    <property type="match status" value="1"/>
</dbReference>
<organism evidence="1 2">
    <name type="scientific">Amanita muscaria (strain Koide BX008)</name>
    <dbReference type="NCBI Taxonomy" id="946122"/>
    <lineage>
        <taxon>Eukaryota</taxon>
        <taxon>Fungi</taxon>
        <taxon>Dikarya</taxon>
        <taxon>Basidiomycota</taxon>
        <taxon>Agaricomycotina</taxon>
        <taxon>Agaricomycetes</taxon>
        <taxon>Agaricomycetidae</taxon>
        <taxon>Agaricales</taxon>
        <taxon>Pluteineae</taxon>
        <taxon>Amanitaceae</taxon>
        <taxon>Amanita</taxon>
    </lineage>
</organism>
<dbReference type="InterPro" id="IPR036770">
    <property type="entry name" value="Ankyrin_rpt-contain_sf"/>
</dbReference>
<dbReference type="AlphaFoldDB" id="A0A0C2XIB7"/>
<dbReference type="InterPro" id="IPR002110">
    <property type="entry name" value="Ankyrin_rpt"/>
</dbReference>
<gene>
    <name evidence="1" type="ORF">M378DRAFT_70971</name>
</gene>
<evidence type="ECO:0000313" key="2">
    <source>
        <dbReference type="Proteomes" id="UP000054549"/>
    </source>
</evidence>
<keyword evidence="2" id="KW-1185">Reference proteome</keyword>
<dbReference type="EMBL" id="KN818227">
    <property type="protein sequence ID" value="KIL68718.1"/>
    <property type="molecule type" value="Genomic_DNA"/>
</dbReference>
<dbReference type="STRING" id="946122.A0A0C2XIB7"/>
<dbReference type="OrthoDB" id="10057496at2759"/>
<dbReference type="PANTHER" id="PTHR24121:SF23">
    <property type="entry name" value="NO MECHANORECEPTOR POTENTIAL C, ISOFORM H"/>
    <property type="match status" value="1"/>
</dbReference>
<sequence>MGATEDENEDLLLACRYSDIDDVRQFVETHGKGSLDLVRDGSGNSVLHMVAGNGHLDILDYLLPLVSPSLLSVQNSSGSTALHWAAINSQLAVAQKLIQHPGGPGGRLIDIKNATGRSPLAEAEMAGWDEGAKYMVQVMNIDETEAVEEEGENIGDSVRDVEIEIQDADGQVAKMRIGNGAES</sequence>
<evidence type="ECO:0000313" key="1">
    <source>
        <dbReference type="EMBL" id="KIL68718.1"/>
    </source>
</evidence>
<dbReference type="InParanoid" id="A0A0C2XIB7"/>
<dbReference type="SMART" id="SM00248">
    <property type="entry name" value="ANK"/>
    <property type="match status" value="2"/>
</dbReference>
<accession>A0A0C2XIB7</accession>
<reference evidence="1 2" key="1">
    <citation type="submission" date="2014-04" db="EMBL/GenBank/DDBJ databases">
        <title>Evolutionary Origins and Diversification of the Mycorrhizal Mutualists.</title>
        <authorList>
            <consortium name="DOE Joint Genome Institute"/>
            <consortium name="Mycorrhizal Genomics Consortium"/>
            <person name="Kohler A."/>
            <person name="Kuo A."/>
            <person name="Nagy L.G."/>
            <person name="Floudas D."/>
            <person name="Copeland A."/>
            <person name="Barry K.W."/>
            <person name="Cichocki N."/>
            <person name="Veneault-Fourrey C."/>
            <person name="LaButti K."/>
            <person name="Lindquist E.A."/>
            <person name="Lipzen A."/>
            <person name="Lundell T."/>
            <person name="Morin E."/>
            <person name="Murat C."/>
            <person name="Riley R."/>
            <person name="Ohm R."/>
            <person name="Sun H."/>
            <person name="Tunlid A."/>
            <person name="Henrissat B."/>
            <person name="Grigoriev I.V."/>
            <person name="Hibbett D.S."/>
            <person name="Martin F."/>
        </authorList>
    </citation>
    <scope>NUCLEOTIDE SEQUENCE [LARGE SCALE GENOMIC DNA]</scope>
    <source>
        <strain evidence="1 2">Koide BX008</strain>
    </source>
</reference>
<dbReference type="PANTHER" id="PTHR24121">
    <property type="entry name" value="NO MECHANORECEPTOR POTENTIAL C, ISOFORM D-RELATED"/>
    <property type="match status" value="1"/>
</dbReference>
<dbReference type="FunCoup" id="A0A0C2XIB7">
    <property type="interactions" value="27"/>
</dbReference>
<name>A0A0C2XIB7_AMAMK</name>
<dbReference type="Proteomes" id="UP000054549">
    <property type="component" value="Unassembled WGS sequence"/>
</dbReference>
<proteinExistence type="predicted"/>
<dbReference type="HOGENOM" id="CLU_000134_20_1_1"/>
<dbReference type="Gene3D" id="1.25.40.20">
    <property type="entry name" value="Ankyrin repeat-containing domain"/>
    <property type="match status" value="1"/>
</dbReference>
<dbReference type="Pfam" id="PF12796">
    <property type="entry name" value="Ank_2"/>
    <property type="match status" value="1"/>
</dbReference>
<protein>
    <submittedName>
        <fullName evidence="1">Uncharacterized protein</fullName>
    </submittedName>
</protein>